<accession>H8G4I8</accession>
<dbReference type="EMBL" id="CM001466">
    <property type="protein sequence ID" value="EHY88137.1"/>
    <property type="molecule type" value="Genomic_DNA"/>
</dbReference>
<organism evidence="2 3">
    <name type="scientific">Saccharomonospora azurea NA-128</name>
    <dbReference type="NCBI Taxonomy" id="882081"/>
    <lineage>
        <taxon>Bacteria</taxon>
        <taxon>Bacillati</taxon>
        <taxon>Actinomycetota</taxon>
        <taxon>Actinomycetes</taxon>
        <taxon>Pseudonocardiales</taxon>
        <taxon>Pseudonocardiaceae</taxon>
        <taxon>Saccharomonospora</taxon>
    </lineage>
</organism>
<dbReference type="HOGENOM" id="CLU_130434_0_0_11"/>
<protein>
    <submittedName>
        <fullName evidence="2">Uncharacterized protein</fullName>
    </submittedName>
</protein>
<proteinExistence type="predicted"/>
<gene>
    <name evidence="2" type="ORF">SacazDRAFT_01201</name>
</gene>
<feature type="compositionally biased region" description="Basic and acidic residues" evidence="1">
    <location>
        <begin position="121"/>
        <end position="130"/>
    </location>
</feature>
<dbReference type="Proteomes" id="UP000004705">
    <property type="component" value="Chromosome"/>
</dbReference>
<dbReference type="AlphaFoldDB" id="H8G4I8"/>
<evidence type="ECO:0000313" key="2">
    <source>
        <dbReference type="EMBL" id="EHY88137.1"/>
    </source>
</evidence>
<evidence type="ECO:0000313" key="3">
    <source>
        <dbReference type="Proteomes" id="UP000004705"/>
    </source>
</evidence>
<reference evidence="2 3" key="1">
    <citation type="journal article" date="2012" name="Stand. Genomic Sci.">
        <title>Genome sequence of the soil bacterium Saccharomonospora azurea type strain (NA-128(T)).</title>
        <authorList>
            <person name="Klenk H.P."/>
            <person name="Held B."/>
            <person name="Lucas S."/>
            <person name="Lapidus A."/>
            <person name="Copeland A."/>
            <person name="Hammon N."/>
            <person name="Pitluck S."/>
            <person name="Goodwin L.A."/>
            <person name="Han C."/>
            <person name="Tapia R."/>
            <person name="Brambilla E.M."/>
            <person name="Potter G."/>
            <person name="Land M."/>
            <person name="Ivanova N."/>
            <person name="Rohde M."/>
            <person name="Goker M."/>
            <person name="Detter J.C."/>
            <person name="Kyrpides N.C."/>
            <person name="Woyke T."/>
        </authorList>
    </citation>
    <scope>NUCLEOTIDE SEQUENCE [LARGE SCALE GENOMIC DNA]</scope>
    <source>
        <strain evidence="2 3">NA-128</strain>
    </source>
</reference>
<sequence>MTTENRAEGPDGARLADEIRLLVDLVVERARPWLDSVVGAGHGTIHTEAHTEASEDGHTGCGGRDRCPLCFVTALCRGERGDVAARVLEQVTQLLALVRAVLADRWEPEQGVHMPGFRPPPRPEPDERRERRVQHVTVRPRAEWEPDARDRS</sequence>
<keyword evidence="3" id="KW-1185">Reference proteome</keyword>
<dbReference type="RefSeq" id="WP_005439554.1">
    <property type="nucleotide sequence ID" value="NZ_CM001466.1"/>
</dbReference>
<feature type="compositionally biased region" description="Basic and acidic residues" evidence="1">
    <location>
        <begin position="140"/>
        <end position="152"/>
    </location>
</feature>
<feature type="region of interest" description="Disordered" evidence="1">
    <location>
        <begin position="109"/>
        <end position="152"/>
    </location>
</feature>
<name>H8G4I8_9PSEU</name>
<evidence type="ECO:0000256" key="1">
    <source>
        <dbReference type="SAM" id="MobiDB-lite"/>
    </source>
</evidence>
<dbReference type="OrthoDB" id="5196858at2"/>